<dbReference type="AlphaFoldDB" id="A0A9P6H3N4"/>
<dbReference type="InterPro" id="IPR014722">
    <property type="entry name" value="Rib_uL2_dom2"/>
</dbReference>
<feature type="domain" description="KOW" evidence="5">
    <location>
        <begin position="49"/>
        <end position="76"/>
    </location>
</feature>
<accession>A0A9P6H3N4</accession>
<dbReference type="Pfam" id="PF16906">
    <property type="entry name" value="Ribosomal_L26"/>
    <property type="match status" value="1"/>
</dbReference>
<dbReference type="EMBL" id="SBJO01000002">
    <property type="protein sequence ID" value="KAF9765019.1"/>
    <property type="molecule type" value="Genomic_DNA"/>
</dbReference>
<evidence type="ECO:0000313" key="6">
    <source>
        <dbReference type="EMBL" id="KAF9765019.1"/>
    </source>
</evidence>
<dbReference type="InterPro" id="IPR041988">
    <property type="entry name" value="Ribosomal_uL24_KOW"/>
</dbReference>
<dbReference type="GO" id="GO:0015934">
    <property type="term" value="C:large ribosomal subunit"/>
    <property type="evidence" value="ECO:0007669"/>
    <property type="project" value="InterPro"/>
</dbReference>
<dbReference type="CDD" id="cd06089">
    <property type="entry name" value="KOW_RPL26"/>
    <property type="match status" value="1"/>
</dbReference>
<dbReference type="GO" id="GO:0003735">
    <property type="term" value="F:structural constituent of ribosome"/>
    <property type="evidence" value="ECO:0007669"/>
    <property type="project" value="InterPro"/>
</dbReference>
<dbReference type="InterPro" id="IPR005824">
    <property type="entry name" value="KOW"/>
</dbReference>
<dbReference type="Gene3D" id="2.30.30.30">
    <property type="match status" value="1"/>
</dbReference>
<dbReference type="SUPFAM" id="SSF50104">
    <property type="entry name" value="Translation proteins SH3-like domain"/>
    <property type="match status" value="1"/>
</dbReference>
<dbReference type="Pfam" id="PF00467">
    <property type="entry name" value="KOW"/>
    <property type="match status" value="1"/>
</dbReference>
<organism evidence="6 7">
    <name type="scientific">Nosema granulosis</name>
    <dbReference type="NCBI Taxonomy" id="83296"/>
    <lineage>
        <taxon>Eukaryota</taxon>
        <taxon>Fungi</taxon>
        <taxon>Fungi incertae sedis</taxon>
        <taxon>Microsporidia</taxon>
        <taxon>Nosematidae</taxon>
        <taxon>Nosema</taxon>
    </lineage>
</organism>
<evidence type="ECO:0000256" key="4">
    <source>
        <dbReference type="SAM" id="MobiDB-lite"/>
    </source>
</evidence>
<dbReference type="InterPro" id="IPR008991">
    <property type="entry name" value="Translation_prot_SH3-like_sf"/>
</dbReference>
<reference evidence="6 7" key="1">
    <citation type="journal article" date="2020" name="Genome Biol. Evol.">
        <title>Comparative genomics of strictly vertically transmitted, feminizing microsporidia endosymbionts of amphipod crustaceans.</title>
        <authorList>
            <person name="Cormier A."/>
            <person name="Chebbi M.A."/>
            <person name="Giraud I."/>
            <person name="Wattier R."/>
            <person name="Teixeira M."/>
            <person name="Gilbert C."/>
            <person name="Rigaud T."/>
            <person name="Cordaux R."/>
        </authorList>
    </citation>
    <scope>NUCLEOTIDE SEQUENCE [LARGE SCALE GENOMIC DNA]</scope>
    <source>
        <strain evidence="6 7">Ou3-Ou53</strain>
    </source>
</reference>
<dbReference type="Proteomes" id="UP000740883">
    <property type="component" value="Unassembled WGS sequence"/>
</dbReference>
<keyword evidence="2 6" id="KW-0689">Ribosomal protein</keyword>
<sequence length="139" mass="15845">MLPGRRTKSSSRRKQRKSYFTATTQDRLKRMSSHLSDELKATYGFRAFPISTKDIVRVHAGPYKGKEGQVLEVKPKEYRITVEGCIEASEGEEETKNALIHPSCVTIVKFCMDNGRDEKLEKRKLAREETLKRVAAVAN</sequence>
<proteinExistence type="inferred from homology"/>
<feature type="region of interest" description="Disordered" evidence="4">
    <location>
        <begin position="1"/>
        <end position="20"/>
    </location>
</feature>
<feature type="compositionally biased region" description="Basic residues" evidence="4">
    <location>
        <begin position="1"/>
        <end position="17"/>
    </location>
</feature>
<keyword evidence="3" id="KW-0687">Ribonucleoprotein</keyword>
<name>A0A9P6H3N4_9MICR</name>
<evidence type="ECO:0000256" key="2">
    <source>
        <dbReference type="ARBA" id="ARBA00022980"/>
    </source>
</evidence>
<dbReference type="GO" id="GO:0003723">
    <property type="term" value="F:RNA binding"/>
    <property type="evidence" value="ECO:0007669"/>
    <property type="project" value="InterPro"/>
</dbReference>
<gene>
    <name evidence="6" type="primary">rpl24</name>
    <name evidence="6" type="ORF">NGRA_0052</name>
</gene>
<dbReference type="SMART" id="SM00739">
    <property type="entry name" value="KOW"/>
    <property type="match status" value="1"/>
</dbReference>
<dbReference type="NCBIfam" id="TIGR01080">
    <property type="entry name" value="rplX_A_E"/>
    <property type="match status" value="1"/>
</dbReference>
<protein>
    <submittedName>
        <fullName evidence="6">50S ribosomal protein L24</fullName>
    </submittedName>
</protein>
<comment type="similarity">
    <text evidence="1">Belongs to the universal ribosomal protein uL24 family.</text>
</comment>
<keyword evidence="7" id="KW-1185">Reference proteome</keyword>
<evidence type="ECO:0000256" key="3">
    <source>
        <dbReference type="ARBA" id="ARBA00023274"/>
    </source>
</evidence>
<evidence type="ECO:0000259" key="5">
    <source>
        <dbReference type="SMART" id="SM00739"/>
    </source>
</evidence>
<dbReference type="InterPro" id="IPR005756">
    <property type="entry name" value="Ribosomal_uL24_euk/arc"/>
</dbReference>
<dbReference type="OrthoDB" id="1688503at2759"/>
<dbReference type="PANTHER" id="PTHR11143">
    <property type="entry name" value="60S RIBOSOMAL PROTEIN L26 FAMILY MEMBER"/>
    <property type="match status" value="1"/>
</dbReference>
<dbReference type="GO" id="GO:0006412">
    <property type="term" value="P:translation"/>
    <property type="evidence" value="ECO:0007669"/>
    <property type="project" value="InterPro"/>
</dbReference>
<evidence type="ECO:0000256" key="1">
    <source>
        <dbReference type="ARBA" id="ARBA00010618"/>
    </source>
</evidence>
<comment type="caution">
    <text evidence="6">The sequence shown here is derived from an EMBL/GenBank/DDBJ whole genome shotgun (WGS) entry which is preliminary data.</text>
</comment>
<evidence type="ECO:0000313" key="7">
    <source>
        <dbReference type="Proteomes" id="UP000740883"/>
    </source>
</evidence>